<keyword evidence="5" id="KW-1185">Reference proteome</keyword>
<organism evidence="4 5">
    <name type="scientific">Colletotrichum tofieldiae</name>
    <dbReference type="NCBI Taxonomy" id="708197"/>
    <lineage>
        <taxon>Eukaryota</taxon>
        <taxon>Fungi</taxon>
        <taxon>Dikarya</taxon>
        <taxon>Ascomycota</taxon>
        <taxon>Pezizomycotina</taxon>
        <taxon>Sordariomycetes</taxon>
        <taxon>Hypocreomycetidae</taxon>
        <taxon>Glomerellales</taxon>
        <taxon>Glomerellaceae</taxon>
        <taxon>Colletotrichum</taxon>
        <taxon>Colletotrichum spaethianum species complex</taxon>
    </lineage>
</organism>
<evidence type="ECO:0000256" key="1">
    <source>
        <dbReference type="ARBA" id="ARBA00022729"/>
    </source>
</evidence>
<dbReference type="Gene3D" id="2.40.40.10">
    <property type="entry name" value="RlpA-like domain"/>
    <property type="match status" value="1"/>
</dbReference>
<dbReference type="EMBL" id="LFIV01000122">
    <property type="protein sequence ID" value="KZL68678.1"/>
    <property type="molecule type" value="Genomic_DNA"/>
</dbReference>
<sequence>MLAKVIITAAAAGLTAMGVNAAPLTTDQAQAMNIINDARVVAGVPVLVWDITLQNDANSWAGKIAAAGYLERAPASQRNGSGEIVGFFQAADADNIVLRNPLSEAAKLWLDSDDMAKTAVRYEALSKLEQLMSTKATTIGCATTHGIHDNGSKDPLRVFTVCRVFKDVFETIKLSTRQDLGLGPFKGDITFFSPGLGACGKTDNDGSMIVALSHLKMGSQSNGNPLCDRQVLIKGPKGDATVTVTDKCMGCAIHDVDVSPAVFEKVVGDKSLGRVGNIEWSLI</sequence>
<dbReference type="InterPro" id="IPR014044">
    <property type="entry name" value="CAP_dom"/>
</dbReference>
<evidence type="ECO:0000313" key="5">
    <source>
        <dbReference type="Proteomes" id="UP000076552"/>
    </source>
</evidence>
<dbReference type="AlphaFoldDB" id="A0A166R2L0"/>
<dbReference type="Pfam" id="PF00188">
    <property type="entry name" value="CAP"/>
    <property type="match status" value="1"/>
</dbReference>
<dbReference type="InterPro" id="IPR051477">
    <property type="entry name" value="Expansin_CellWall"/>
</dbReference>
<dbReference type="Proteomes" id="UP000076552">
    <property type="component" value="Unassembled WGS sequence"/>
</dbReference>
<feature type="chain" id="PRO_5007878916" evidence="2">
    <location>
        <begin position="22"/>
        <end position="283"/>
    </location>
</feature>
<accession>A0A166R2L0</accession>
<dbReference type="Gene3D" id="3.40.33.10">
    <property type="entry name" value="CAP"/>
    <property type="match status" value="1"/>
</dbReference>
<comment type="caution">
    <text evidence="4">The sequence shown here is derived from an EMBL/GenBank/DDBJ whole genome shotgun (WGS) entry which is preliminary data.</text>
</comment>
<dbReference type="SUPFAM" id="SSF50685">
    <property type="entry name" value="Barwin-like endoglucanases"/>
    <property type="match status" value="1"/>
</dbReference>
<dbReference type="PANTHER" id="PTHR31836:SF28">
    <property type="entry name" value="SRCR DOMAIN-CONTAINING PROTEIN-RELATED"/>
    <property type="match status" value="1"/>
</dbReference>
<evidence type="ECO:0000313" key="4">
    <source>
        <dbReference type="EMBL" id="KZL68678.1"/>
    </source>
</evidence>
<feature type="signal peptide" evidence="2">
    <location>
        <begin position="1"/>
        <end position="21"/>
    </location>
</feature>
<evidence type="ECO:0000256" key="2">
    <source>
        <dbReference type="SAM" id="SignalP"/>
    </source>
</evidence>
<dbReference type="SUPFAM" id="SSF55797">
    <property type="entry name" value="PR-1-like"/>
    <property type="match status" value="1"/>
</dbReference>
<dbReference type="OrthoDB" id="406505at2759"/>
<protein>
    <submittedName>
        <fullName evidence="4">Riboflavin aldehyde-forming enzyme (SCP-like extracellular protein)</fullName>
    </submittedName>
</protein>
<dbReference type="InterPro" id="IPR035940">
    <property type="entry name" value="CAP_sf"/>
</dbReference>
<dbReference type="PANTHER" id="PTHR31836">
    <property type="match status" value="1"/>
</dbReference>
<reference evidence="4 5" key="1">
    <citation type="submission" date="2015-06" db="EMBL/GenBank/DDBJ databases">
        <title>Survival trade-offs in plant roots during colonization by closely related pathogenic and mutualistic fungi.</title>
        <authorList>
            <person name="Hacquard S."/>
            <person name="Kracher B."/>
            <person name="Hiruma K."/>
            <person name="Weinman A."/>
            <person name="Muench P."/>
            <person name="Garrido Oter R."/>
            <person name="Ver Loren van Themaat E."/>
            <person name="Dallerey J.-F."/>
            <person name="Damm U."/>
            <person name="Henrissat B."/>
            <person name="Lespinet O."/>
            <person name="Thon M."/>
            <person name="Kemen E."/>
            <person name="McHardy A.C."/>
            <person name="Schulze-Lefert P."/>
            <person name="O'Connell R.J."/>
        </authorList>
    </citation>
    <scope>NUCLEOTIDE SEQUENCE [LARGE SCALE GENOMIC DNA]</scope>
    <source>
        <strain evidence="4 5">0861</strain>
    </source>
</reference>
<dbReference type="InterPro" id="IPR036908">
    <property type="entry name" value="RlpA-like_sf"/>
</dbReference>
<name>A0A166R2L0_9PEZI</name>
<keyword evidence="1 2" id="KW-0732">Signal</keyword>
<dbReference type="CDD" id="cd22191">
    <property type="entry name" value="DPBB_RlpA_EXP_N-like"/>
    <property type="match status" value="1"/>
</dbReference>
<gene>
    <name evidence="4" type="ORF">CT0861_03814</name>
</gene>
<proteinExistence type="predicted"/>
<dbReference type="STRING" id="708197.A0A166R2L0"/>
<evidence type="ECO:0000259" key="3">
    <source>
        <dbReference type="Pfam" id="PF00188"/>
    </source>
</evidence>
<feature type="domain" description="SCP" evidence="3">
    <location>
        <begin position="33"/>
        <end position="162"/>
    </location>
</feature>